<dbReference type="InterPro" id="IPR017853">
    <property type="entry name" value="GH"/>
</dbReference>
<evidence type="ECO:0000259" key="12">
    <source>
        <dbReference type="Pfam" id="PF16757"/>
    </source>
</evidence>
<dbReference type="InterPro" id="IPR013780">
    <property type="entry name" value="Glyco_hydro_b"/>
</dbReference>
<dbReference type="SUPFAM" id="SSF51445">
    <property type="entry name" value="(Trans)glycosidases"/>
    <property type="match status" value="1"/>
</dbReference>
<keyword evidence="7" id="KW-0326">Glycosidase</keyword>
<evidence type="ECO:0000256" key="1">
    <source>
        <dbReference type="ARBA" id="ARBA00004071"/>
    </source>
</evidence>
<evidence type="ECO:0000259" key="11">
    <source>
        <dbReference type="Pfam" id="PF01120"/>
    </source>
</evidence>
<sequence length="473" mass="55410">MNFTYLHRMVIDLFLIMNWLSEATAHVPLDVAQLYQPLKYQLNQKESNKGSSRYSANWTSLDSRPLPQWYDDAKIGIFIHWGVFSVPSYGSEWFWNYWKKGIPDYVQFMQQNYPPDFTYQDFAAQFTAEFFDPVQWAEVFNAAGAKYVVLTTKHHEGYTLWPSKYSWNWNAKDVGPKMDIVGDLKLALELMSPKIKFGLYHSLAEWFNPEYLQDCQNNYTTNTFPSTKTMPELYELVEQYQPSLIWSDGPFDGPDWYWNSTVFLAWLFNDSPVHDQVVVNDRWGNNVLCKHGSYYTCHDRWNPGVLQDHKWENAMSLDKHSWGYRREAKVGDFLTIHELLEQLVSTVSCGGNLLINIGPTHEGIIPLIMEERLRQLGQWLEINGEAIYNTRPWAVQNDTDTKGVWYTRRNETVYALVLAWPKENILTLGSLTTTSNVNISMLGYDQLCTHRWQHRSNFKSRAIPDIYVVTCRW</sequence>
<evidence type="ECO:0000256" key="2">
    <source>
        <dbReference type="ARBA" id="ARBA00007951"/>
    </source>
</evidence>
<name>A0AAV2R5M2_MEGNR</name>
<evidence type="ECO:0000256" key="3">
    <source>
        <dbReference type="ARBA" id="ARBA00012662"/>
    </source>
</evidence>
<dbReference type="PRINTS" id="PR00741">
    <property type="entry name" value="GLHYDRLASE29"/>
</dbReference>
<comment type="similarity">
    <text evidence="2">Belongs to the glycosyl hydrolase 29 family.</text>
</comment>
<evidence type="ECO:0000256" key="4">
    <source>
        <dbReference type="ARBA" id="ARBA00022729"/>
    </source>
</evidence>
<feature type="domain" description="Alpha-L-fucosidase C-terminal" evidence="12">
    <location>
        <begin position="396"/>
        <end position="448"/>
    </location>
</feature>
<evidence type="ECO:0000256" key="7">
    <source>
        <dbReference type="ARBA" id="ARBA00023295"/>
    </source>
</evidence>
<proteinExistence type="inferred from homology"/>
<dbReference type="FunFam" id="3.20.20.80:FF:000027">
    <property type="entry name" value="Alpha-L-fucosidase"/>
    <property type="match status" value="1"/>
</dbReference>
<keyword evidence="5" id="KW-0378">Hydrolase</keyword>
<dbReference type="Gene3D" id="3.20.20.80">
    <property type="entry name" value="Glycosidases"/>
    <property type="match status" value="1"/>
</dbReference>
<keyword evidence="6" id="KW-0325">Glycoprotein</keyword>
<dbReference type="Gene3D" id="2.60.40.1180">
    <property type="entry name" value="Golgi alpha-mannosidase II"/>
    <property type="match status" value="1"/>
</dbReference>
<dbReference type="Pfam" id="PF16757">
    <property type="entry name" value="Fucosidase_C"/>
    <property type="match status" value="1"/>
</dbReference>
<feature type="signal peptide" evidence="10">
    <location>
        <begin position="1"/>
        <end position="25"/>
    </location>
</feature>
<dbReference type="InterPro" id="IPR031919">
    <property type="entry name" value="Fucosidase_C"/>
</dbReference>
<evidence type="ECO:0000313" key="13">
    <source>
        <dbReference type="EMBL" id="CAL4117021.1"/>
    </source>
</evidence>
<evidence type="ECO:0000256" key="8">
    <source>
        <dbReference type="ARBA" id="ARBA00074133"/>
    </source>
</evidence>
<feature type="chain" id="PRO_5043752250" description="Putative alpha-L-fucosidase" evidence="10">
    <location>
        <begin position="26"/>
        <end position="473"/>
    </location>
</feature>
<protein>
    <recommendedName>
        <fullName evidence="8">Putative alpha-L-fucosidase</fullName>
        <ecNumber evidence="3">3.2.1.51</ecNumber>
    </recommendedName>
    <alternativeName>
        <fullName evidence="9">Alpha-L-fucoside fucohydrolase</fullName>
    </alternativeName>
</protein>
<dbReference type="GO" id="GO:0004560">
    <property type="term" value="F:alpha-L-fucosidase activity"/>
    <property type="evidence" value="ECO:0007669"/>
    <property type="project" value="UniProtKB-EC"/>
</dbReference>
<keyword evidence="14" id="KW-1185">Reference proteome</keyword>
<organism evidence="13 14">
    <name type="scientific">Meganyctiphanes norvegica</name>
    <name type="common">Northern krill</name>
    <name type="synonym">Thysanopoda norvegica</name>
    <dbReference type="NCBI Taxonomy" id="48144"/>
    <lineage>
        <taxon>Eukaryota</taxon>
        <taxon>Metazoa</taxon>
        <taxon>Ecdysozoa</taxon>
        <taxon>Arthropoda</taxon>
        <taxon>Crustacea</taxon>
        <taxon>Multicrustacea</taxon>
        <taxon>Malacostraca</taxon>
        <taxon>Eumalacostraca</taxon>
        <taxon>Eucarida</taxon>
        <taxon>Euphausiacea</taxon>
        <taxon>Euphausiidae</taxon>
        <taxon>Meganyctiphanes</taxon>
    </lineage>
</organism>
<dbReference type="InterPro" id="IPR057739">
    <property type="entry name" value="Glyco_hydro_29_N"/>
</dbReference>
<evidence type="ECO:0000256" key="5">
    <source>
        <dbReference type="ARBA" id="ARBA00022801"/>
    </source>
</evidence>
<dbReference type="InterPro" id="IPR016286">
    <property type="entry name" value="FUC_metazoa-typ"/>
</dbReference>
<keyword evidence="4 10" id="KW-0732">Signal</keyword>
<feature type="non-terminal residue" evidence="13">
    <location>
        <position position="473"/>
    </location>
</feature>
<dbReference type="AlphaFoldDB" id="A0AAV2R5M2"/>
<dbReference type="EMBL" id="CAXKWB010016757">
    <property type="protein sequence ID" value="CAL4117021.1"/>
    <property type="molecule type" value="Genomic_DNA"/>
</dbReference>
<feature type="domain" description="Glycoside hydrolase family 29 N-terminal" evidence="11">
    <location>
        <begin position="44"/>
        <end position="385"/>
    </location>
</feature>
<evidence type="ECO:0000256" key="6">
    <source>
        <dbReference type="ARBA" id="ARBA00023180"/>
    </source>
</evidence>
<dbReference type="PANTHER" id="PTHR10030:SF37">
    <property type="entry name" value="ALPHA-L-FUCOSIDASE-RELATED"/>
    <property type="match status" value="1"/>
</dbReference>
<comment type="function">
    <text evidence="1">Alpha-L-fucosidase is responsible for hydrolyzing the alpha-1,6-linked fucose joined to the reducing-end N-acetylglucosamine of the carbohydrate moieties of glycoproteins.</text>
</comment>
<dbReference type="SMART" id="SM00812">
    <property type="entry name" value="Alpha_L_fucos"/>
    <property type="match status" value="1"/>
</dbReference>
<dbReference type="InterPro" id="IPR000933">
    <property type="entry name" value="Glyco_hydro_29"/>
</dbReference>
<dbReference type="GO" id="GO:0016139">
    <property type="term" value="P:glycoside catabolic process"/>
    <property type="evidence" value="ECO:0007669"/>
    <property type="project" value="TreeGrafter"/>
</dbReference>
<evidence type="ECO:0000256" key="10">
    <source>
        <dbReference type="SAM" id="SignalP"/>
    </source>
</evidence>
<dbReference type="Pfam" id="PF01120">
    <property type="entry name" value="Alpha_L_fucos"/>
    <property type="match status" value="1"/>
</dbReference>
<accession>A0AAV2R5M2</accession>
<evidence type="ECO:0000313" key="14">
    <source>
        <dbReference type="Proteomes" id="UP001497623"/>
    </source>
</evidence>
<gene>
    <name evidence="13" type="ORF">MNOR_LOCUS21096</name>
</gene>
<comment type="caution">
    <text evidence="13">The sequence shown here is derived from an EMBL/GenBank/DDBJ whole genome shotgun (WGS) entry which is preliminary data.</text>
</comment>
<dbReference type="PIRSF" id="PIRSF001092">
    <property type="entry name" value="Alpha-L-fucosidase"/>
    <property type="match status" value="1"/>
</dbReference>
<dbReference type="EC" id="3.2.1.51" evidence="3"/>
<dbReference type="Proteomes" id="UP001497623">
    <property type="component" value="Unassembled WGS sequence"/>
</dbReference>
<dbReference type="GO" id="GO:0005764">
    <property type="term" value="C:lysosome"/>
    <property type="evidence" value="ECO:0007669"/>
    <property type="project" value="TreeGrafter"/>
</dbReference>
<evidence type="ECO:0000256" key="9">
    <source>
        <dbReference type="ARBA" id="ARBA00081661"/>
    </source>
</evidence>
<reference evidence="13 14" key="1">
    <citation type="submission" date="2024-05" db="EMBL/GenBank/DDBJ databases">
        <authorList>
            <person name="Wallberg A."/>
        </authorList>
    </citation>
    <scope>NUCLEOTIDE SEQUENCE [LARGE SCALE GENOMIC DNA]</scope>
</reference>
<dbReference type="GO" id="GO:0006004">
    <property type="term" value="P:fucose metabolic process"/>
    <property type="evidence" value="ECO:0007669"/>
    <property type="project" value="InterPro"/>
</dbReference>
<dbReference type="PANTHER" id="PTHR10030">
    <property type="entry name" value="ALPHA-L-FUCOSIDASE"/>
    <property type="match status" value="1"/>
</dbReference>